<dbReference type="Proteomes" id="UP001610334">
    <property type="component" value="Unassembled WGS sequence"/>
</dbReference>
<name>A0ABR4HZ65_9EURO</name>
<organism evidence="2 3">
    <name type="scientific">Aspergillus granulosus</name>
    <dbReference type="NCBI Taxonomy" id="176169"/>
    <lineage>
        <taxon>Eukaryota</taxon>
        <taxon>Fungi</taxon>
        <taxon>Dikarya</taxon>
        <taxon>Ascomycota</taxon>
        <taxon>Pezizomycotina</taxon>
        <taxon>Eurotiomycetes</taxon>
        <taxon>Eurotiomycetidae</taxon>
        <taxon>Eurotiales</taxon>
        <taxon>Aspergillaceae</taxon>
        <taxon>Aspergillus</taxon>
        <taxon>Aspergillus subgen. Nidulantes</taxon>
    </lineage>
</organism>
<gene>
    <name evidence="2" type="ORF">BJX63DRAFT_333237</name>
</gene>
<evidence type="ECO:0000256" key="1">
    <source>
        <dbReference type="SAM" id="MobiDB-lite"/>
    </source>
</evidence>
<feature type="region of interest" description="Disordered" evidence="1">
    <location>
        <begin position="138"/>
        <end position="164"/>
    </location>
</feature>
<evidence type="ECO:0000313" key="3">
    <source>
        <dbReference type="Proteomes" id="UP001610334"/>
    </source>
</evidence>
<sequence length="164" mass="17327">MDGDAGEGATMGEGVLLELRKQYPDGNNIQTVRDYLRQGCSLENAAGGSQNAVSRSRALTWPSENSPCRDAAQTNPRSTCTQEIAQEDGPPRAVQFFLLGNVVVDTAVCARASVSHCSWLGVSVHGGVQSSRLVDRSVAGRQNHEHTPEPWIAPCGAGLGSTPP</sequence>
<keyword evidence="3" id="KW-1185">Reference proteome</keyword>
<reference evidence="2 3" key="1">
    <citation type="submission" date="2024-07" db="EMBL/GenBank/DDBJ databases">
        <title>Section-level genome sequencing and comparative genomics of Aspergillus sections Usti and Cavernicolus.</title>
        <authorList>
            <consortium name="Lawrence Berkeley National Laboratory"/>
            <person name="Nybo J.L."/>
            <person name="Vesth T.C."/>
            <person name="Theobald S."/>
            <person name="Frisvad J.C."/>
            <person name="Larsen T.O."/>
            <person name="Kjaerboelling I."/>
            <person name="Rothschild-Mancinelli K."/>
            <person name="Lyhne E.K."/>
            <person name="Kogle M.E."/>
            <person name="Barry K."/>
            <person name="Clum A."/>
            <person name="Na H."/>
            <person name="Ledsgaard L."/>
            <person name="Lin J."/>
            <person name="Lipzen A."/>
            <person name="Kuo A."/>
            <person name="Riley R."/>
            <person name="Mondo S."/>
            <person name="Labutti K."/>
            <person name="Haridas S."/>
            <person name="Pangalinan J."/>
            <person name="Salamov A.A."/>
            <person name="Simmons B.A."/>
            <person name="Magnuson J.K."/>
            <person name="Chen J."/>
            <person name="Drula E."/>
            <person name="Henrissat B."/>
            <person name="Wiebenga A."/>
            <person name="Lubbers R.J."/>
            <person name="Gomes A.C."/>
            <person name="Makela M.R."/>
            <person name="Stajich J."/>
            <person name="Grigoriev I.V."/>
            <person name="Mortensen U.H."/>
            <person name="De Vries R.P."/>
            <person name="Baker S.E."/>
            <person name="Andersen M.R."/>
        </authorList>
    </citation>
    <scope>NUCLEOTIDE SEQUENCE [LARGE SCALE GENOMIC DNA]</scope>
    <source>
        <strain evidence="2 3">CBS 588.65</strain>
    </source>
</reference>
<dbReference type="EMBL" id="JBFXLT010000008">
    <property type="protein sequence ID" value="KAL2819958.1"/>
    <property type="molecule type" value="Genomic_DNA"/>
</dbReference>
<protein>
    <submittedName>
        <fullName evidence="2">Uncharacterized protein</fullName>
    </submittedName>
</protein>
<evidence type="ECO:0000313" key="2">
    <source>
        <dbReference type="EMBL" id="KAL2819958.1"/>
    </source>
</evidence>
<proteinExistence type="predicted"/>
<accession>A0ABR4HZ65</accession>
<comment type="caution">
    <text evidence="2">The sequence shown here is derived from an EMBL/GenBank/DDBJ whole genome shotgun (WGS) entry which is preliminary data.</text>
</comment>